<name>D3PC78_DEFDS</name>
<evidence type="ECO:0000259" key="16">
    <source>
        <dbReference type="PROSITE" id="PS50885"/>
    </source>
</evidence>
<evidence type="ECO:0000256" key="10">
    <source>
        <dbReference type="ARBA" id="ARBA00022840"/>
    </source>
</evidence>
<keyword evidence="8" id="KW-0547">Nucleotide-binding</keyword>
<evidence type="ECO:0000256" key="8">
    <source>
        <dbReference type="ARBA" id="ARBA00022741"/>
    </source>
</evidence>
<evidence type="ECO:0000313" key="17">
    <source>
        <dbReference type="EMBL" id="BAI80201.1"/>
    </source>
</evidence>
<keyword evidence="11 14" id="KW-1133">Transmembrane helix</keyword>
<dbReference type="PANTHER" id="PTHR45528">
    <property type="entry name" value="SENSOR HISTIDINE KINASE CPXA"/>
    <property type="match status" value="1"/>
</dbReference>
<dbReference type="InterPro" id="IPR050398">
    <property type="entry name" value="HssS/ArlS-like"/>
</dbReference>
<dbReference type="PROSITE" id="PS50885">
    <property type="entry name" value="HAMP"/>
    <property type="match status" value="1"/>
</dbReference>
<evidence type="ECO:0000313" key="18">
    <source>
        <dbReference type="Proteomes" id="UP000001520"/>
    </source>
</evidence>
<evidence type="ECO:0000256" key="12">
    <source>
        <dbReference type="ARBA" id="ARBA00023012"/>
    </source>
</evidence>
<dbReference type="Pfam" id="PF02518">
    <property type="entry name" value="HATPase_c"/>
    <property type="match status" value="1"/>
</dbReference>
<dbReference type="KEGG" id="ddf:DEFDS_0722"/>
<accession>D3PC78</accession>
<keyword evidence="9 17" id="KW-0418">Kinase</keyword>
<dbReference type="GO" id="GO:0000155">
    <property type="term" value="F:phosphorelay sensor kinase activity"/>
    <property type="evidence" value="ECO:0007669"/>
    <property type="project" value="InterPro"/>
</dbReference>
<dbReference type="SUPFAM" id="SSF158472">
    <property type="entry name" value="HAMP domain-like"/>
    <property type="match status" value="1"/>
</dbReference>
<dbReference type="EC" id="2.7.13.3" evidence="3"/>
<comment type="catalytic activity">
    <reaction evidence="1">
        <text>ATP + protein L-histidine = ADP + protein N-phospho-L-histidine.</text>
        <dbReference type="EC" id="2.7.13.3"/>
    </reaction>
</comment>
<dbReference type="Gene3D" id="6.10.340.10">
    <property type="match status" value="1"/>
</dbReference>
<feature type="transmembrane region" description="Helical" evidence="14">
    <location>
        <begin position="153"/>
        <end position="172"/>
    </location>
</feature>
<dbReference type="HOGENOM" id="CLU_000445_89_6_0"/>
<dbReference type="EMBL" id="AP011529">
    <property type="protein sequence ID" value="BAI80201.1"/>
    <property type="molecule type" value="Genomic_DNA"/>
</dbReference>
<evidence type="ECO:0000256" key="4">
    <source>
        <dbReference type="ARBA" id="ARBA00022475"/>
    </source>
</evidence>
<evidence type="ECO:0000256" key="13">
    <source>
        <dbReference type="ARBA" id="ARBA00023136"/>
    </source>
</evidence>
<dbReference type="AlphaFoldDB" id="D3PC78"/>
<dbReference type="Pfam" id="PF00512">
    <property type="entry name" value="HisKA"/>
    <property type="match status" value="1"/>
</dbReference>
<gene>
    <name evidence="17" type="ordered locus">DEFDS_0722</name>
</gene>
<keyword evidence="4" id="KW-1003">Cell membrane</keyword>
<evidence type="ECO:0000256" key="2">
    <source>
        <dbReference type="ARBA" id="ARBA00004651"/>
    </source>
</evidence>
<keyword evidence="13 14" id="KW-0472">Membrane</keyword>
<dbReference type="Proteomes" id="UP000001520">
    <property type="component" value="Chromosome"/>
</dbReference>
<dbReference type="eggNOG" id="COG2205">
    <property type="taxonomic scope" value="Bacteria"/>
</dbReference>
<keyword evidence="18" id="KW-1185">Reference proteome</keyword>
<keyword evidence="6" id="KW-0808">Transferase</keyword>
<protein>
    <recommendedName>
        <fullName evidence="3">histidine kinase</fullName>
        <ecNumber evidence="3">2.7.13.3</ecNumber>
    </recommendedName>
</protein>
<dbReference type="InterPro" id="IPR003661">
    <property type="entry name" value="HisK_dim/P_dom"/>
</dbReference>
<keyword evidence="7 14" id="KW-0812">Transmembrane</keyword>
<dbReference type="SMART" id="SM00388">
    <property type="entry name" value="HisKA"/>
    <property type="match status" value="1"/>
</dbReference>
<dbReference type="InterPro" id="IPR036890">
    <property type="entry name" value="HATPase_C_sf"/>
</dbReference>
<organism evidence="17 18">
    <name type="scientific">Deferribacter desulfuricans (strain DSM 14783 / JCM 11476 / NBRC 101012 / SSM1)</name>
    <dbReference type="NCBI Taxonomy" id="639282"/>
    <lineage>
        <taxon>Bacteria</taxon>
        <taxon>Pseudomonadati</taxon>
        <taxon>Deferribacterota</taxon>
        <taxon>Deferribacteres</taxon>
        <taxon>Deferribacterales</taxon>
        <taxon>Deferribacteraceae</taxon>
        <taxon>Deferribacter</taxon>
    </lineage>
</organism>
<dbReference type="PROSITE" id="PS50109">
    <property type="entry name" value="HIS_KIN"/>
    <property type="match status" value="1"/>
</dbReference>
<dbReference type="Gene3D" id="1.10.287.130">
    <property type="match status" value="1"/>
</dbReference>
<feature type="domain" description="Histidine kinase" evidence="15">
    <location>
        <begin position="235"/>
        <end position="450"/>
    </location>
</feature>
<evidence type="ECO:0000256" key="11">
    <source>
        <dbReference type="ARBA" id="ARBA00022989"/>
    </source>
</evidence>
<dbReference type="InterPro" id="IPR003660">
    <property type="entry name" value="HAMP_dom"/>
</dbReference>
<dbReference type="STRING" id="639282.DEFDS_0722"/>
<evidence type="ECO:0000256" key="1">
    <source>
        <dbReference type="ARBA" id="ARBA00000085"/>
    </source>
</evidence>
<dbReference type="SUPFAM" id="SSF55874">
    <property type="entry name" value="ATPase domain of HSP90 chaperone/DNA topoisomerase II/histidine kinase"/>
    <property type="match status" value="1"/>
</dbReference>
<dbReference type="PRINTS" id="PR00344">
    <property type="entry name" value="BCTRLSENSOR"/>
</dbReference>
<evidence type="ECO:0000256" key="5">
    <source>
        <dbReference type="ARBA" id="ARBA00022553"/>
    </source>
</evidence>
<dbReference type="PANTHER" id="PTHR45528:SF1">
    <property type="entry name" value="SENSOR HISTIDINE KINASE CPXA"/>
    <property type="match status" value="1"/>
</dbReference>
<dbReference type="SUPFAM" id="SSF47384">
    <property type="entry name" value="Homodimeric domain of signal transducing histidine kinase"/>
    <property type="match status" value="1"/>
</dbReference>
<evidence type="ECO:0000256" key="3">
    <source>
        <dbReference type="ARBA" id="ARBA00012438"/>
    </source>
</evidence>
<dbReference type="Gene3D" id="3.30.565.10">
    <property type="entry name" value="Histidine kinase-like ATPase, C-terminal domain"/>
    <property type="match status" value="1"/>
</dbReference>
<dbReference type="InterPro" id="IPR005467">
    <property type="entry name" value="His_kinase_dom"/>
</dbReference>
<evidence type="ECO:0000256" key="6">
    <source>
        <dbReference type="ARBA" id="ARBA00022679"/>
    </source>
</evidence>
<dbReference type="Pfam" id="PF00672">
    <property type="entry name" value="HAMP"/>
    <property type="match status" value="1"/>
</dbReference>
<dbReference type="SMART" id="SM00387">
    <property type="entry name" value="HATPase_c"/>
    <property type="match status" value="1"/>
</dbReference>
<feature type="domain" description="HAMP" evidence="16">
    <location>
        <begin position="174"/>
        <end position="227"/>
    </location>
</feature>
<evidence type="ECO:0000256" key="9">
    <source>
        <dbReference type="ARBA" id="ARBA00022777"/>
    </source>
</evidence>
<evidence type="ECO:0000256" key="7">
    <source>
        <dbReference type="ARBA" id="ARBA00022692"/>
    </source>
</evidence>
<dbReference type="CDD" id="cd00082">
    <property type="entry name" value="HisKA"/>
    <property type="match status" value="1"/>
</dbReference>
<dbReference type="InterPro" id="IPR003594">
    <property type="entry name" value="HATPase_dom"/>
</dbReference>
<comment type="subcellular location">
    <subcellularLocation>
        <location evidence="2">Cell membrane</location>
        <topology evidence="2">Multi-pass membrane protein</topology>
    </subcellularLocation>
</comment>
<keyword evidence="5" id="KW-0597">Phosphoprotein</keyword>
<sequence length="451" mass="53007">MSIKNRVRILIFFSFTTLVILFTLTIFFYMKNMIYKSVDSELDVIAKNIKNNLLSNNKKFINNKNYFIKVITSSNNTLYENNIAKRIYIPFYNKKDAYNFRLKISKEILDIGQDKWGEVLFRVKIYKLNSETFLLLGKPIEHIDEQIVQLSKILFIMFLLCLIILILITNWLTDKILSPFQNIIKNISKVNSSNLSMKIPVPKEKDEIYFLVSSLNEMLERLDKQFKREKEFMSNISHELKTPLTIILLSLEKLIQNSAISEKDKKEIVQIYITIQRLSLLIKNLLMLLSLESNMQFKNFKKMNLTCLIKELLEIYDIKIKQKKIKLEKNMEEIFIVGSRELIKRMFMNLLDNAIKYSNKNGIVKINLYKEDIKVVLSIYNSGKGITSDKIYLIFDRFYQIDQSRTNREGSFGLGLSIVKEIVKVHKGEITVDSDGETYTEFKVMLPINME</sequence>
<keyword evidence="12" id="KW-0902">Two-component regulatory system</keyword>
<dbReference type="GO" id="GO:0005524">
    <property type="term" value="F:ATP binding"/>
    <property type="evidence" value="ECO:0007669"/>
    <property type="project" value="UniProtKB-KW"/>
</dbReference>
<dbReference type="FunFam" id="3.30.565.10:FF:000006">
    <property type="entry name" value="Sensor histidine kinase WalK"/>
    <property type="match status" value="1"/>
</dbReference>
<feature type="transmembrane region" description="Helical" evidence="14">
    <location>
        <begin position="6"/>
        <end position="30"/>
    </location>
</feature>
<proteinExistence type="predicted"/>
<reference evidence="17 18" key="1">
    <citation type="journal article" date="2010" name="DNA Res.">
        <title>Bacterial lifestyle in a deep-sea hydrothermal vent chimney revealed by the genome sequence of the thermophilic bacterium Deferribacter desulfuricans SSM1.</title>
        <authorList>
            <person name="Takaki Y."/>
            <person name="Shimamura S."/>
            <person name="Nakagawa S."/>
            <person name="Fukuhara Y."/>
            <person name="Horikawa H."/>
            <person name="Ankai A."/>
            <person name="Harada T."/>
            <person name="Hosoyama A."/>
            <person name="Oguchi A."/>
            <person name="Fukui S."/>
            <person name="Fujita N."/>
            <person name="Takami H."/>
            <person name="Takai K."/>
        </authorList>
    </citation>
    <scope>NUCLEOTIDE SEQUENCE [LARGE SCALE GENOMIC DNA]</scope>
    <source>
        <strain evidence="18">DSM 14783 / JCM 11476 / NBRC 101012 / SSM1</strain>
    </source>
</reference>
<keyword evidence="10" id="KW-0067">ATP-binding</keyword>
<evidence type="ECO:0000256" key="14">
    <source>
        <dbReference type="SAM" id="Phobius"/>
    </source>
</evidence>
<dbReference type="InterPro" id="IPR036097">
    <property type="entry name" value="HisK_dim/P_sf"/>
</dbReference>
<evidence type="ECO:0000259" key="15">
    <source>
        <dbReference type="PROSITE" id="PS50109"/>
    </source>
</evidence>
<dbReference type="GO" id="GO:0005886">
    <property type="term" value="C:plasma membrane"/>
    <property type="evidence" value="ECO:0007669"/>
    <property type="project" value="UniProtKB-SubCell"/>
</dbReference>
<dbReference type="OrthoDB" id="9786919at2"/>
<dbReference type="InterPro" id="IPR004358">
    <property type="entry name" value="Sig_transdc_His_kin-like_C"/>
</dbReference>